<sequence>MLLTQHNFCTLVPLAPSANFCTLVALPPSAIFCTLVPVTPSASPDSYRGTVTQGGP</sequence>
<gene>
    <name evidence="1" type="ORF">GNB92_000491</name>
</gene>
<dbReference type="AlphaFoldDB" id="A0A736Q0Q9"/>
<comment type="caution">
    <text evidence="1">The sequence shown here is derived from an EMBL/GenBank/DDBJ whole genome shotgun (WGS) entry which is preliminary data.</text>
</comment>
<protein>
    <submittedName>
        <fullName evidence="1">Uncharacterized protein</fullName>
    </submittedName>
</protein>
<accession>A0A736Q0Q9</accession>
<name>A0A736Q0Q9_SALTM</name>
<dbReference type="EMBL" id="DAASZY010000003">
    <property type="protein sequence ID" value="HAE7724244.1"/>
    <property type="molecule type" value="Genomic_DNA"/>
</dbReference>
<proteinExistence type="predicted"/>
<evidence type="ECO:0000313" key="1">
    <source>
        <dbReference type="EMBL" id="HAE7724244.1"/>
    </source>
</evidence>
<reference evidence="1" key="2">
    <citation type="submission" date="2018-07" db="EMBL/GenBank/DDBJ databases">
        <authorList>
            <consortium name="NCBI Pathogen Detection Project"/>
        </authorList>
    </citation>
    <scope>NUCLEOTIDE SEQUENCE</scope>
    <source>
        <strain evidence="1">M15</strain>
    </source>
</reference>
<organism evidence="1">
    <name type="scientific">Salmonella typhimurium</name>
    <dbReference type="NCBI Taxonomy" id="90371"/>
    <lineage>
        <taxon>Bacteria</taxon>
        <taxon>Pseudomonadati</taxon>
        <taxon>Pseudomonadota</taxon>
        <taxon>Gammaproteobacteria</taxon>
        <taxon>Enterobacterales</taxon>
        <taxon>Enterobacteriaceae</taxon>
        <taxon>Salmonella</taxon>
    </lineage>
</organism>
<reference evidence="1" key="1">
    <citation type="journal article" date="2018" name="Genome Biol.">
        <title>SKESA: strategic k-mer extension for scrupulous assemblies.</title>
        <authorList>
            <person name="Souvorov A."/>
            <person name="Agarwala R."/>
            <person name="Lipman D.J."/>
        </authorList>
    </citation>
    <scope>NUCLEOTIDE SEQUENCE</scope>
    <source>
        <strain evidence="1">M15</strain>
    </source>
</reference>